<feature type="binding site" evidence="5">
    <location>
        <position position="383"/>
    </location>
    <ligand>
        <name>pyridoxal 5'-phosphate</name>
        <dbReference type="ChEBI" id="CHEBI:597326"/>
    </ligand>
</feature>
<dbReference type="NCBIfam" id="TIGR01048">
    <property type="entry name" value="lysA"/>
    <property type="match status" value="1"/>
</dbReference>
<feature type="binding site" evidence="5">
    <location>
        <position position="383"/>
    </location>
    <ligand>
        <name>substrate</name>
    </ligand>
</feature>
<dbReference type="InterPro" id="IPR029066">
    <property type="entry name" value="PLP-binding_barrel"/>
</dbReference>
<evidence type="ECO:0000256" key="6">
    <source>
        <dbReference type="NCBIfam" id="TIGR01048"/>
    </source>
</evidence>
<dbReference type="Pfam" id="PF02784">
    <property type="entry name" value="Orn_Arg_deC_N"/>
    <property type="match status" value="1"/>
</dbReference>
<evidence type="ECO:0000256" key="7">
    <source>
        <dbReference type="PIRSR" id="PIRSR600183-50"/>
    </source>
</evidence>
<keyword evidence="5" id="KW-0028">Amino-acid biosynthesis</keyword>
<evidence type="ECO:0000313" key="10">
    <source>
        <dbReference type="EMBL" id="NVO67598.1"/>
    </source>
</evidence>
<keyword evidence="4 5" id="KW-0456">Lyase</keyword>
<dbReference type="Gene3D" id="2.40.37.10">
    <property type="entry name" value="Lyase, Ornithine Decarboxylase, Chain A, domain 1"/>
    <property type="match status" value="1"/>
</dbReference>
<evidence type="ECO:0000256" key="4">
    <source>
        <dbReference type="ARBA" id="ARBA00023239"/>
    </source>
</evidence>
<sequence length="430" mass="45817">MKLPSHLSIENSRLHIGGHDCTALAETYGTPLYVTDLDRIAGNFRRFRAALTAYYPETQVLFAAKANGNLTVIRTLAAEGAGADVFSSGELELALRAGMKPERLLFNGSSKSPADLALAVETGVRVSVDSIEELRQLNAVAAEAGRTAAIAFRVNPALEVPTHPKIATGLKTSKFGIPAEEIVAAYAEALAAEHIEPVGIHCHIGSQILEVDPFARAAGVMVRVAREITDIGVNLEFIDIGGGLGIPYHHDTDPAPTPEEYATAVMPVFLQGIRECGIDPALWVEPGRWLVGDSSVLLVGVNSVKRAHRTFVNVDAGFNLLVRPAMYDSYHEVVVADRADAAADGTYTVAGPICETGDLLAQDRELPAPHAGDTIAVLDAGAYGFAMSSQYNSRPRCAEVAVSGGKHAIMRRAERLDDVTATMETPDWTA</sequence>
<evidence type="ECO:0000313" key="11">
    <source>
        <dbReference type="Proteomes" id="UP000570823"/>
    </source>
</evidence>
<dbReference type="GO" id="GO:0009089">
    <property type="term" value="P:lysine biosynthetic process via diaminopimelate"/>
    <property type="evidence" value="ECO:0007669"/>
    <property type="project" value="UniProtKB-UniRule"/>
</dbReference>
<dbReference type="PANTHER" id="PTHR43727">
    <property type="entry name" value="DIAMINOPIMELATE DECARBOXYLASE"/>
    <property type="match status" value="1"/>
</dbReference>
<feature type="domain" description="Orn/DAP/Arg decarboxylase 2 N-terminal" evidence="9">
    <location>
        <begin position="43"/>
        <end position="291"/>
    </location>
</feature>
<evidence type="ECO:0000256" key="1">
    <source>
        <dbReference type="ARBA" id="ARBA00001933"/>
    </source>
</evidence>
<dbReference type="InterPro" id="IPR009006">
    <property type="entry name" value="Ala_racemase/Decarboxylase_C"/>
</dbReference>
<comment type="function">
    <text evidence="5">Specifically catalyzes the decarboxylation of meso-diaminopimelate (meso-DAP) to L-lysine.</text>
</comment>
<accession>A0A7K4HRW4</accession>
<protein>
    <recommendedName>
        <fullName evidence="5 6">Diaminopimelate decarboxylase</fullName>
        <shortName evidence="5">DAP decarboxylase</shortName>
        <shortName evidence="5">DAPDC</shortName>
        <ecNumber evidence="5 6">4.1.1.20</ecNumber>
    </recommendedName>
</protein>
<feature type="binding site" evidence="5">
    <location>
        <position position="288"/>
    </location>
    <ligand>
        <name>substrate</name>
    </ligand>
</feature>
<dbReference type="EC" id="4.1.1.20" evidence="5 6"/>
<dbReference type="PROSITE" id="PS00878">
    <property type="entry name" value="ODR_DC_2_1"/>
    <property type="match status" value="1"/>
</dbReference>
<dbReference type="UniPathway" id="UPA00034">
    <property type="reaction ID" value="UER00027"/>
</dbReference>
<evidence type="ECO:0000256" key="2">
    <source>
        <dbReference type="ARBA" id="ARBA00022793"/>
    </source>
</evidence>
<keyword evidence="2 5" id="KW-0210">Decarboxylase</keyword>
<dbReference type="SUPFAM" id="SSF51419">
    <property type="entry name" value="PLP-binding barrel"/>
    <property type="match status" value="1"/>
</dbReference>
<dbReference type="EMBL" id="JABXWR010000001">
    <property type="protein sequence ID" value="NVO67598.1"/>
    <property type="molecule type" value="Genomic_DNA"/>
</dbReference>
<dbReference type="Gene3D" id="3.20.20.10">
    <property type="entry name" value="Alanine racemase"/>
    <property type="match status" value="1"/>
</dbReference>
<dbReference type="FunFam" id="3.20.20.10:FF:000003">
    <property type="entry name" value="Diaminopimelate decarboxylase"/>
    <property type="match status" value="1"/>
</dbReference>
<feature type="active site" description="Proton donor" evidence="7">
    <location>
        <position position="354"/>
    </location>
</feature>
<dbReference type="InterPro" id="IPR002986">
    <property type="entry name" value="DAP_deCOOHase_LysA"/>
</dbReference>
<comment type="similarity">
    <text evidence="5">Belongs to the Orn/Lys/Arg decarboxylase class-II family. LysA subfamily.</text>
</comment>
<dbReference type="InterPro" id="IPR022653">
    <property type="entry name" value="De-COase2_pyr-phos_BS"/>
</dbReference>
<organism evidence="10 11">
    <name type="scientific">Methanofollis tationis</name>
    <dbReference type="NCBI Taxonomy" id="81417"/>
    <lineage>
        <taxon>Archaea</taxon>
        <taxon>Methanobacteriati</taxon>
        <taxon>Methanobacteriota</taxon>
        <taxon>Stenosarchaea group</taxon>
        <taxon>Methanomicrobia</taxon>
        <taxon>Methanomicrobiales</taxon>
        <taxon>Methanomicrobiaceae</taxon>
        <taxon>Methanofollis</taxon>
    </lineage>
</organism>
<comment type="pathway">
    <text evidence="5 8">Amino-acid biosynthesis; L-lysine biosynthesis via DAP pathway; L-lysine from DL-2,6-diaminopimelate: step 1/1.</text>
</comment>
<dbReference type="SUPFAM" id="SSF50621">
    <property type="entry name" value="Alanine racemase C-terminal domain-like"/>
    <property type="match status" value="1"/>
</dbReference>
<comment type="caution">
    <text evidence="10">The sequence shown here is derived from an EMBL/GenBank/DDBJ whole genome shotgun (WGS) entry which is preliminary data.</text>
</comment>
<dbReference type="Proteomes" id="UP000570823">
    <property type="component" value="Unassembled WGS sequence"/>
</dbReference>
<comment type="cofactor">
    <cofactor evidence="1 5 7 8">
        <name>pyridoxal 5'-phosphate</name>
        <dbReference type="ChEBI" id="CHEBI:597326"/>
    </cofactor>
</comment>
<dbReference type="RefSeq" id="WP_176789171.1">
    <property type="nucleotide sequence ID" value="NZ_JABXWR010000001.1"/>
</dbReference>
<evidence type="ECO:0000256" key="8">
    <source>
        <dbReference type="RuleBase" id="RU003738"/>
    </source>
</evidence>
<proteinExistence type="inferred from homology"/>
<name>A0A7K4HRW4_9EURY</name>
<feature type="binding site" evidence="5">
    <location>
        <position position="327"/>
    </location>
    <ligand>
        <name>substrate</name>
    </ligand>
</feature>
<dbReference type="GO" id="GO:0030170">
    <property type="term" value="F:pyridoxal phosphate binding"/>
    <property type="evidence" value="ECO:0007669"/>
    <property type="project" value="UniProtKB-UniRule"/>
</dbReference>
<evidence type="ECO:0000256" key="3">
    <source>
        <dbReference type="ARBA" id="ARBA00022898"/>
    </source>
</evidence>
<dbReference type="PROSITE" id="PS00879">
    <property type="entry name" value="ODR_DC_2_2"/>
    <property type="match status" value="1"/>
</dbReference>
<reference evidence="10 11" key="1">
    <citation type="submission" date="2020-06" db="EMBL/GenBank/DDBJ databases">
        <title>Methanofollis fontis sp. nov., a methanogen isolated from marine sediments near a cold seep at Four-Way Closure Ridge offshore southwestern Taiwan.</title>
        <authorList>
            <person name="Chen S.-C."/>
            <person name="Teng N.-H."/>
            <person name="Lin Y.-S."/>
            <person name="Lai M.-C."/>
            <person name="Chen H.-H."/>
            <person name="Wang C.-C."/>
        </authorList>
    </citation>
    <scope>NUCLEOTIDE SEQUENCE [LARGE SCALE GENOMIC DNA]</scope>
    <source>
        <strain evidence="10 11">DSM 2702</strain>
    </source>
</reference>
<evidence type="ECO:0000256" key="5">
    <source>
        <dbReference type="HAMAP-Rule" id="MF_02120"/>
    </source>
</evidence>
<keyword evidence="3 5" id="KW-0663">Pyridoxal phosphate</keyword>
<dbReference type="InterPro" id="IPR022644">
    <property type="entry name" value="De-COase2_N"/>
</dbReference>
<dbReference type="InterPro" id="IPR022657">
    <property type="entry name" value="De-COase2_CS"/>
</dbReference>
<feature type="binding site" evidence="5">
    <location>
        <position position="323"/>
    </location>
    <ligand>
        <name>substrate</name>
    </ligand>
</feature>
<dbReference type="CDD" id="cd06828">
    <property type="entry name" value="PLPDE_III_DapDC"/>
    <property type="match status" value="1"/>
</dbReference>
<gene>
    <name evidence="5 10" type="primary">lysA</name>
    <name evidence="10" type="ORF">HWN36_09830</name>
</gene>
<feature type="binding site" evidence="5">
    <location>
        <begin position="285"/>
        <end position="288"/>
    </location>
    <ligand>
        <name>pyridoxal 5'-phosphate</name>
        <dbReference type="ChEBI" id="CHEBI:597326"/>
    </ligand>
</feature>
<feature type="modified residue" description="N6-(pyridoxal phosphate)lysine" evidence="5 7">
    <location>
        <position position="65"/>
    </location>
</feature>
<dbReference type="GO" id="GO:0008836">
    <property type="term" value="F:diaminopimelate decarboxylase activity"/>
    <property type="evidence" value="ECO:0007669"/>
    <property type="project" value="UniProtKB-UniRule"/>
</dbReference>
<dbReference type="AlphaFoldDB" id="A0A7K4HRW4"/>
<comment type="subunit">
    <text evidence="5">Homodimer.</text>
</comment>
<dbReference type="PRINTS" id="PR01179">
    <property type="entry name" value="ODADCRBXLASE"/>
</dbReference>
<dbReference type="PRINTS" id="PR01181">
    <property type="entry name" value="DAPDCRBXLASE"/>
</dbReference>
<dbReference type="PANTHER" id="PTHR43727:SF2">
    <property type="entry name" value="GROUP IV DECARBOXYLASE"/>
    <property type="match status" value="1"/>
</dbReference>
<keyword evidence="11" id="KW-1185">Reference proteome</keyword>
<dbReference type="InterPro" id="IPR000183">
    <property type="entry name" value="Orn/DAP/Arg_de-COase"/>
</dbReference>
<feature type="binding site" evidence="5">
    <location>
        <position position="355"/>
    </location>
    <ligand>
        <name>substrate</name>
    </ligand>
</feature>
<evidence type="ECO:0000259" key="9">
    <source>
        <dbReference type="Pfam" id="PF02784"/>
    </source>
</evidence>
<dbReference type="OrthoDB" id="18565at2157"/>
<dbReference type="HAMAP" id="MF_02120">
    <property type="entry name" value="LysA"/>
    <property type="match status" value="1"/>
</dbReference>
<comment type="catalytic activity">
    <reaction evidence="5 8">
        <text>meso-2,6-diaminopimelate + H(+) = L-lysine + CO2</text>
        <dbReference type="Rhea" id="RHEA:15101"/>
        <dbReference type="ChEBI" id="CHEBI:15378"/>
        <dbReference type="ChEBI" id="CHEBI:16526"/>
        <dbReference type="ChEBI" id="CHEBI:32551"/>
        <dbReference type="ChEBI" id="CHEBI:57791"/>
        <dbReference type="EC" id="4.1.1.20"/>
    </reaction>
</comment>
<keyword evidence="5 8" id="KW-0457">Lysine biosynthesis</keyword>
<feature type="binding site" evidence="5">
    <location>
        <position position="243"/>
    </location>
    <ligand>
        <name>pyridoxal 5'-phosphate</name>
        <dbReference type="ChEBI" id="CHEBI:597326"/>
    </ligand>
</feature>